<sequence length="175" mass="19982">MVRIIRNLAVLFALACSSMASAAVEITFHSFNGSVFVGRYPHAFISMEGTLKDGTQIKENYGFSAKKATIAVLRGPVEHIVMTEKEKWLAKTNRHFTLTMNDEQYWKVRGHVAAWRDAPGRYYDLDTRNCIHFVGEIGKILGLKVEYPDDMLRKPKSWLNHVSKLNPRLDARQVD</sequence>
<evidence type="ECO:0008006" key="4">
    <source>
        <dbReference type="Google" id="ProtNLM"/>
    </source>
</evidence>
<keyword evidence="3" id="KW-1185">Reference proteome</keyword>
<keyword evidence="1" id="KW-0732">Signal</keyword>
<reference evidence="2 3" key="1">
    <citation type="submission" date="2021-08" db="EMBL/GenBank/DDBJ databases">
        <title>Comparative Genomics Analysis of the Genus Qipengyuania Reveals Extensive Genetic Diversity and Metabolic Versatility, Including the Description of Fifteen Novel Species.</title>
        <authorList>
            <person name="Liu Y."/>
        </authorList>
    </citation>
    <scope>NUCLEOTIDE SEQUENCE [LARGE SCALE GENOMIC DNA]</scope>
    <source>
        <strain evidence="2 3">1XM2-8</strain>
    </source>
</reference>
<dbReference type="EMBL" id="CP081297">
    <property type="protein sequence ID" value="QZD86856.1"/>
    <property type="molecule type" value="Genomic_DNA"/>
</dbReference>
<protein>
    <recommendedName>
        <fullName evidence="4">DUF2459 domain-containing protein</fullName>
    </recommendedName>
</protein>
<evidence type="ECO:0000313" key="3">
    <source>
        <dbReference type="Proteomes" id="UP000824280"/>
    </source>
</evidence>
<feature type="signal peptide" evidence="1">
    <location>
        <begin position="1"/>
        <end position="22"/>
    </location>
</feature>
<proteinExistence type="predicted"/>
<accession>A0ABX8ZCY0</accession>
<name>A0ABX8ZCY0_9SPHN</name>
<feature type="chain" id="PRO_5045738027" description="DUF2459 domain-containing protein" evidence="1">
    <location>
        <begin position="23"/>
        <end position="175"/>
    </location>
</feature>
<evidence type="ECO:0000313" key="2">
    <source>
        <dbReference type="EMBL" id="QZD86856.1"/>
    </source>
</evidence>
<dbReference type="RefSeq" id="WP_221422397.1">
    <property type="nucleotide sequence ID" value="NZ_CP081297.1"/>
</dbReference>
<dbReference type="Proteomes" id="UP000824280">
    <property type="component" value="Chromosome"/>
</dbReference>
<gene>
    <name evidence="2" type="ORF">K3166_11770</name>
</gene>
<evidence type="ECO:0000256" key="1">
    <source>
        <dbReference type="SAM" id="SignalP"/>
    </source>
</evidence>
<organism evidence="2 3">
    <name type="scientific">Qipengyuania psychrotolerans</name>
    <dbReference type="NCBI Taxonomy" id="2867238"/>
    <lineage>
        <taxon>Bacteria</taxon>
        <taxon>Pseudomonadati</taxon>
        <taxon>Pseudomonadota</taxon>
        <taxon>Alphaproteobacteria</taxon>
        <taxon>Sphingomonadales</taxon>
        <taxon>Erythrobacteraceae</taxon>
        <taxon>Qipengyuania</taxon>
    </lineage>
</organism>